<dbReference type="InterPro" id="IPR000276">
    <property type="entry name" value="GPCR_Rhodpsn"/>
</dbReference>
<dbReference type="InterPro" id="IPR047130">
    <property type="entry name" value="7TM_GPCR_Srsx_nematod"/>
</dbReference>
<keyword evidence="7" id="KW-1185">Reference proteome</keyword>
<feature type="transmembrane region" description="Helical" evidence="6">
    <location>
        <begin position="233"/>
        <end position="251"/>
    </location>
</feature>
<reference evidence="8" key="1">
    <citation type="submission" date="2019-12" db="UniProtKB">
        <authorList>
            <consortium name="WormBaseParasite"/>
        </authorList>
    </citation>
    <scope>IDENTIFICATION</scope>
</reference>
<evidence type="ECO:0000256" key="4">
    <source>
        <dbReference type="ARBA" id="ARBA00023136"/>
    </source>
</evidence>
<feature type="transmembrane region" description="Helical" evidence="6">
    <location>
        <begin position="186"/>
        <end position="207"/>
    </location>
</feature>
<feature type="transmembrane region" description="Helical" evidence="6">
    <location>
        <begin position="91"/>
        <end position="116"/>
    </location>
</feature>
<feature type="region of interest" description="Disordered" evidence="5">
    <location>
        <begin position="309"/>
        <end position="331"/>
    </location>
</feature>
<proteinExistence type="predicted"/>
<dbReference type="WBParaSite" id="TMUE_1000004916.1">
    <property type="protein sequence ID" value="TMUE_1000004916.1"/>
    <property type="gene ID" value="WBGene00288133"/>
</dbReference>
<dbReference type="Proteomes" id="UP000046395">
    <property type="component" value="Unassembled WGS sequence"/>
</dbReference>
<evidence type="ECO:0000256" key="1">
    <source>
        <dbReference type="ARBA" id="ARBA00004370"/>
    </source>
</evidence>
<keyword evidence="4 6" id="KW-0472">Membrane</keyword>
<protein>
    <submittedName>
        <fullName evidence="8">G-protein coupled receptors family 1 profile domain-containing protein</fullName>
    </submittedName>
</protein>
<dbReference type="PANTHER" id="PTHR23360:SF37">
    <property type="entry name" value="G-PROTEIN COUPLED RECEPTORS FAMILY 1 PROFILE DOMAIN-CONTAINING PROTEIN"/>
    <property type="match status" value="1"/>
</dbReference>
<keyword evidence="3 6" id="KW-1133">Transmembrane helix</keyword>
<dbReference type="GO" id="GO:0004930">
    <property type="term" value="F:G protein-coupled receptor activity"/>
    <property type="evidence" value="ECO:0007669"/>
    <property type="project" value="InterPro"/>
</dbReference>
<organism evidence="7 8">
    <name type="scientific">Trichuris muris</name>
    <name type="common">Mouse whipworm</name>
    <dbReference type="NCBI Taxonomy" id="70415"/>
    <lineage>
        <taxon>Eukaryota</taxon>
        <taxon>Metazoa</taxon>
        <taxon>Ecdysozoa</taxon>
        <taxon>Nematoda</taxon>
        <taxon>Enoplea</taxon>
        <taxon>Dorylaimia</taxon>
        <taxon>Trichinellida</taxon>
        <taxon>Trichuridae</taxon>
        <taxon>Trichuris</taxon>
    </lineage>
</organism>
<dbReference type="PROSITE" id="PS00237">
    <property type="entry name" value="G_PROTEIN_RECEP_F1_1"/>
    <property type="match status" value="1"/>
</dbReference>
<dbReference type="InterPro" id="IPR019424">
    <property type="entry name" value="7TM_GPCR_Srsx"/>
</dbReference>
<accession>A0A5S6QC47</accession>
<evidence type="ECO:0000256" key="6">
    <source>
        <dbReference type="SAM" id="Phobius"/>
    </source>
</evidence>
<feature type="transmembrane region" description="Helical" evidence="6">
    <location>
        <begin position="263"/>
        <end position="286"/>
    </location>
</feature>
<dbReference type="CDD" id="cd00637">
    <property type="entry name" value="7tm_classA_rhodopsin-like"/>
    <property type="match status" value="1"/>
</dbReference>
<feature type="transmembrane region" description="Helical" evidence="6">
    <location>
        <begin position="49"/>
        <end position="71"/>
    </location>
</feature>
<keyword evidence="2 6" id="KW-0812">Transmembrane</keyword>
<dbReference type="PANTHER" id="PTHR23360">
    <property type="entry name" value="G-PROTEIN COUPLED RECEPTORS FAMILY 1 PROFILE DOMAIN-CONTAINING PROTEIN-RELATED"/>
    <property type="match status" value="1"/>
</dbReference>
<dbReference type="Pfam" id="PF10320">
    <property type="entry name" value="7TM_GPCR_Srsx"/>
    <property type="match status" value="1"/>
</dbReference>
<sequence length="331" mass="37067">MANDSQSEGKSPLERITFHMISLFVVGLAAVITNTTFLVLLYKIKKRKSFFFLQGFAWCSLINGLADVGGFLRRIAVILMEVNEMTRRECITQALNVILFFVSETGGTVSMFSLCLDRFASMYRPIHPHSLQTLRNKRIGAALILSSALFTFILAVTFGTQNPDEPLPPSCYGNDIMGRSFYEIHYMFNSIVGISTVLLYLITLAIIRKKTKNSVSAVGDIQLRRQVVVTKRLSVVLFSTFFLQVVPFMLLNASTWSEFRWKSMVSITVLPRGVAMAVYPIALMLAQPELNNQAKALLGRCARKETTDQTNNSLAATAQTTKESTENRFIN</sequence>
<evidence type="ECO:0000313" key="7">
    <source>
        <dbReference type="Proteomes" id="UP000046395"/>
    </source>
</evidence>
<evidence type="ECO:0000256" key="2">
    <source>
        <dbReference type="ARBA" id="ARBA00022692"/>
    </source>
</evidence>
<dbReference type="SUPFAM" id="SSF81321">
    <property type="entry name" value="Family A G protein-coupled receptor-like"/>
    <property type="match status" value="1"/>
</dbReference>
<comment type="subcellular location">
    <subcellularLocation>
        <location evidence="1">Membrane</location>
    </subcellularLocation>
</comment>
<dbReference type="Gene3D" id="1.20.1070.10">
    <property type="entry name" value="Rhodopsin 7-helix transmembrane proteins"/>
    <property type="match status" value="1"/>
</dbReference>
<evidence type="ECO:0000256" key="5">
    <source>
        <dbReference type="SAM" id="MobiDB-lite"/>
    </source>
</evidence>
<evidence type="ECO:0000313" key="8">
    <source>
        <dbReference type="WBParaSite" id="TMUE_1000004916.1"/>
    </source>
</evidence>
<dbReference type="AlphaFoldDB" id="A0A5S6QC47"/>
<name>A0A5S6QC47_TRIMR</name>
<dbReference type="GO" id="GO:0016020">
    <property type="term" value="C:membrane"/>
    <property type="evidence" value="ECO:0007669"/>
    <property type="project" value="UniProtKB-SubCell"/>
</dbReference>
<feature type="transmembrane region" description="Helical" evidence="6">
    <location>
        <begin position="139"/>
        <end position="159"/>
    </location>
</feature>
<evidence type="ECO:0000256" key="3">
    <source>
        <dbReference type="ARBA" id="ARBA00022989"/>
    </source>
</evidence>
<feature type="transmembrane region" description="Helical" evidence="6">
    <location>
        <begin position="20"/>
        <end position="42"/>
    </location>
</feature>